<dbReference type="AlphaFoldDB" id="A0AAD5GL73"/>
<dbReference type="EMBL" id="JAMZMK010007548">
    <property type="protein sequence ID" value="KAI7744326.1"/>
    <property type="molecule type" value="Genomic_DNA"/>
</dbReference>
<feature type="non-terminal residue" evidence="1">
    <location>
        <position position="93"/>
    </location>
</feature>
<protein>
    <submittedName>
        <fullName evidence="1">Uncharacterized protein</fullName>
    </submittedName>
</protein>
<evidence type="ECO:0000313" key="1">
    <source>
        <dbReference type="EMBL" id="KAI7744326.1"/>
    </source>
</evidence>
<feature type="non-terminal residue" evidence="1">
    <location>
        <position position="1"/>
    </location>
</feature>
<dbReference type="Proteomes" id="UP001206925">
    <property type="component" value="Unassembled WGS sequence"/>
</dbReference>
<comment type="caution">
    <text evidence="1">The sequence shown here is derived from an EMBL/GenBank/DDBJ whole genome shotgun (WGS) entry which is preliminary data.</text>
</comment>
<reference evidence="1" key="1">
    <citation type="submission" date="2022-06" db="EMBL/GenBank/DDBJ databases">
        <title>Uncovering the hologenomic basis of an extraordinary plant invasion.</title>
        <authorList>
            <person name="Bieker V.C."/>
            <person name="Martin M.D."/>
            <person name="Gilbert T."/>
            <person name="Hodgins K."/>
            <person name="Battlay P."/>
            <person name="Petersen B."/>
            <person name="Wilson J."/>
        </authorList>
    </citation>
    <scope>NUCLEOTIDE SEQUENCE</scope>
    <source>
        <strain evidence="1">AA19_3_7</strain>
        <tissue evidence="1">Leaf</tissue>
    </source>
</reference>
<keyword evidence="2" id="KW-1185">Reference proteome</keyword>
<gene>
    <name evidence="1" type="ORF">M8C21_032742</name>
</gene>
<accession>A0AAD5GL73</accession>
<organism evidence="1 2">
    <name type="scientific">Ambrosia artemisiifolia</name>
    <name type="common">Common ragweed</name>
    <dbReference type="NCBI Taxonomy" id="4212"/>
    <lineage>
        <taxon>Eukaryota</taxon>
        <taxon>Viridiplantae</taxon>
        <taxon>Streptophyta</taxon>
        <taxon>Embryophyta</taxon>
        <taxon>Tracheophyta</taxon>
        <taxon>Spermatophyta</taxon>
        <taxon>Magnoliopsida</taxon>
        <taxon>eudicotyledons</taxon>
        <taxon>Gunneridae</taxon>
        <taxon>Pentapetalae</taxon>
        <taxon>asterids</taxon>
        <taxon>campanulids</taxon>
        <taxon>Asterales</taxon>
        <taxon>Asteraceae</taxon>
        <taxon>Asteroideae</taxon>
        <taxon>Heliantheae alliance</taxon>
        <taxon>Heliantheae</taxon>
        <taxon>Ambrosia</taxon>
    </lineage>
</organism>
<sequence length="93" mass="10818">FTIHQQYQHFRDNLTPKSVSTNFVINHIYTFPQLGAQDDFDGETDWFRRAVRSGEFGDAKRVNWVAIWGVEYGFKEPNGLFEDGSDSEIEFHG</sequence>
<name>A0AAD5GL73_AMBAR</name>
<proteinExistence type="predicted"/>
<evidence type="ECO:0000313" key="2">
    <source>
        <dbReference type="Proteomes" id="UP001206925"/>
    </source>
</evidence>